<feature type="domain" description="Response regulatory" evidence="6">
    <location>
        <begin position="3"/>
        <end position="119"/>
    </location>
</feature>
<dbReference type="PROSITE" id="PS00041">
    <property type="entry name" value="HTH_ARAC_FAMILY_1"/>
    <property type="match status" value="1"/>
</dbReference>
<dbReference type="Proteomes" id="UP000187439">
    <property type="component" value="Unassembled WGS sequence"/>
</dbReference>
<keyword evidence="1" id="KW-0805">Transcription regulation</keyword>
<evidence type="ECO:0008006" key="11">
    <source>
        <dbReference type="Google" id="ProtNLM"/>
    </source>
</evidence>
<evidence type="ECO:0000256" key="2">
    <source>
        <dbReference type="ARBA" id="ARBA00023125"/>
    </source>
</evidence>
<evidence type="ECO:0000313" key="8">
    <source>
        <dbReference type="EMBL" id="OME16611.1"/>
    </source>
</evidence>
<name>A0A1R0YU84_9BACL</name>
<evidence type="ECO:0000313" key="7">
    <source>
        <dbReference type="EMBL" id="OMD43502.1"/>
    </source>
</evidence>
<dbReference type="Gene3D" id="3.40.50.2300">
    <property type="match status" value="1"/>
</dbReference>
<proteinExistence type="predicted"/>
<dbReference type="PRINTS" id="PR00032">
    <property type="entry name" value="HTHARAC"/>
</dbReference>
<dbReference type="EMBL" id="MPTO01000019">
    <property type="protein sequence ID" value="OME16611.1"/>
    <property type="molecule type" value="Genomic_DNA"/>
</dbReference>
<dbReference type="GO" id="GO:0000160">
    <property type="term" value="P:phosphorelay signal transduction system"/>
    <property type="evidence" value="ECO:0007669"/>
    <property type="project" value="InterPro"/>
</dbReference>
<dbReference type="CDD" id="cd17536">
    <property type="entry name" value="REC_YesN-like"/>
    <property type="match status" value="1"/>
</dbReference>
<evidence type="ECO:0000256" key="3">
    <source>
        <dbReference type="ARBA" id="ARBA00023163"/>
    </source>
</evidence>
<dbReference type="InterPro" id="IPR011006">
    <property type="entry name" value="CheY-like_superfamily"/>
</dbReference>
<organism evidence="7 10">
    <name type="scientific">Paenibacillus odorifer</name>
    <dbReference type="NCBI Taxonomy" id="189426"/>
    <lineage>
        <taxon>Bacteria</taxon>
        <taxon>Bacillati</taxon>
        <taxon>Bacillota</taxon>
        <taxon>Bacilli</taxon>
        <taxon>Bacillales</taxon>
        <taxon>Paenibacillaceae</taxon>
        <taxon>Paenibacillus</taxon>
    </lineage>
</organism>
<evidence type="ECO:0000313" key="10">
    <source>
        <dbReference type="Proteomes" id="UP000187439"/>
    </source>
</evidence>
<dbReference type="InterPro" id="IPR018062">
    <property type="entry name" value="HTH_AraC-typ_CS"/>
</dbReference>
<evidence type="ECO:0000256" key="4">
    <source>
        <dbReference type="PROSITE-ProRule" id="PRU00169"/>
    </source>
</evidence>
<dbReference type="GO" id="GO:0043565">
    <property type="term" value="F:sequence-specific DNA binding"/>
    <property type="evidence" value="ECO:0007669"/>
    <property type="project" value="InterPro"/>
</dbReference>
<dbReference type="EMBL" id="MPTC01000002">
    <property type="protein sequence ID" value="OMD43502.1"/>
    <property type="molecule type" value="Genomic_DNA"/>
</dbReference>
<sequence>MRKVLVVEDEEIIRKGIVQLVHTLPGEYAVTEKEHGKAALEHLHANVPDLIISDIRMREMDGLTFLRRAKALYPSVPLMIISGYGDFEYAQQAIRIGVGEFMLKPVNRKAFLLALERLLDRSTPVPQIQSETSGQAIMFEEGASQHGDKHVITAIKSYIADNLDGDLTLQSLAELVHLHPAYISRLFKQCTETMVSEYITQARIERAKYLLSQTPLKIYDVASICGYQSPKHFMLVFKQQTGQTPGAFRNNYDNSLSLTIGKQENH</sequence>
<evidence type="ECO:0000256" key="1">
    <source>
        <dbReference type="ARBA" id="ARBA00023015"/>
    </source>
</evidence>
<gene>
    <name evidence="8" type="ORF">BSK47_20355</name>
    <name evidence="7" type="ORF">BSK52_03585</name>
</gene>
<evidence type="ECO:0000259" key="6">
    <source>
        <dbReference type="PROSITE" id="PS50110"/>
    </source>
</evidence>
<dbReference type="SUPFAM" id="SSF46689">
    <property type="entry name" value="Homeodomain-like"/>
    <property type="match status" value="2"/>
</dbReference>
<keyword evidence="3" id="KW-0804">Transcription</keyword>
<comment type="caution">
    <text evidence="7">The sequence shown here is derived from an EMBL/GenBank/DDBJ whole genome shotgun (WGS) entry which is preliminary data.</text>
</comment>
<dbReference type="GO" id="GO:0003700">
    <property type="term" value="F:DNA-binding transcription factor activity"/>
    <property type="evidence" value="ECO:0007669"/>
    <property type="project" value="InterPro"/>
</dbReference>
<dbReference type="Pfam" id="PF00072">
    <property type="entry name" value="Response_reg"/>
    <property type="match status" value="1"/>
</dbReference>
<dbReference type="OrthoDB" id="159632at2"/>
<dbReference type="InterPro" id="IPR001789">
    <property type="entry name" value="Sig_transdc_resp-reg_receiver"/>
</dbReference>
<evidence type="ECO:0000259" key="5">
    <source>
        <dbReference type="PROSITE" id="PS01124"/>
    </source>
</evidence>
<dbReference type="PANTHER" id="PTHR43280">
    <property type="entry name" value="ARAC-FAMILY TRANSCRIPTIONAL REGULATOR"/>
    <property type="match status" value="1"/>
</dbReference>
<accession>A0A1R0YU84</accession>
<dbReference type="SMART" id="SM00448">
    <property type="entry name" value="REC"/>
    <property type="match status" value="1"/>
</dbReference>
<dbReference type="Gene3D" id="1.10.10.60">
    <property type="entry name" value="Homeodomain-like"/>
    <property type="match status" value="2"/>
</dbReference>
<feature type="domain" description="HTH araC/xylS-type" evidence="5">
    <location>
        <begin position="153"/>
        <end position="251"/>
    </location>
</feature>
<reference evidence="9 10" key="1">
    <citation type="submission" date="2016-10" db="EMBL/GenBank/DDBJ databases">
        <title>Paenibacillus species isolates.</title>
        <authorList>
            <person name="Beno S.M."/>
        </authorList>
    </citation>
    <scope>NUCLEOTIDE SEQUENCE [LARGE SCALE GENOMIC DNA]</scope>
    <source>
        <strain evidence="7 10">FSL H7-0710</strain>
        <strain evidence="8 9">FSL H7-0918</strain>
    </source>
</reference>
<dbReference type="PANTHER" id="PTHR43280:SF2">
    <property type="entry name" value="HTH-TYPE TRANSCRIPTIONAL REGULATOR EXSA"/>
    <property type="match status" value="1"/>
</dbReference>
<dbReference type="InterPro" id="IPR020449">
    <property type="entry name" value="Tscrpt_reg_AraC-type_HTH"/>
</dbReference>
<evidence type="ECO:0000313" key="9">
    <source>
        <dbReference type="Proteomes" id="UP000187323"/>
    </source>
</evidence>
<dbReference type="Proteomes" id="UP000187323">
    <property type="component" value="Unassembled WGS sequence"/>
</dbReference>
<feature type="modified residue" description="4-aspartylphosphate" evidence="4">
    <location>
        <position position="54"/>
    </location>
</feature>
<keyword evidence="2" id="KW-0238">DNA-binding</keyword>
<dbReference type="InterPro" id="IPR018060">
    <property type="entry name" value="HTH_AraC"/>
</dbReference>
<keyword evidence="4" id="KW-0597">Phosphoprotein</keyword>
<dbReference type="PROSITE" id="PS50110">
    <property type="entry name" value="RESPONSE_REGULATORY"/>
    <property type="match status" value="1"/>
</dbReference>
<dbReference type="SUPFAM" id="SSF52172">
    <property type="entry name" value="CheY-like"/>
    <property type="match status" value="1"/>
</dbReference>
<dbReference type="PROSITE" id="PS01124">
    <property type="entry name" value="HTH_ARAC_FAMILY_2"/>
    <property type="match status" value="1"/>
</dbReference>
<dbReference type="Pfam" id="PF12833">
    <property type="entry name" value="HTH_18"/>
    <property type="match status" value="1"/>
</dbReference>
<dbReference type="InterPro" id="IPR009057">
    <property type="entry name" value="Homeodomain-like_sf"/>
</dbReference>
<dbReference type="SMART" id="SM00342">
    <property type="entry name" value="HTH_ARAC"/>
    <property type="match status" value="1"/>
</dbReference>
<protein>
    <recommendedName>
        <fullName evidence="11">DNA-binding response regulator</fullName>
    </recommendedName>
</protein>
<dbReference type="AlphaFoldDB" id="A0A1R0YU84"/>